<dbReference type="RefSeq" id="WP_078720170.1">
    <property type="nucleotide sequence ID" value="NZ_CP014339.1"/>
</dbReference>
<accession>A0A494J5Q7</accession>
<evidence type="ECO:0000313" key="2">
    <source>
        <dbReference type="EMBL" id="OPB49436.1"/>
    </source>
</evidence>
<dbReference type="AlphaFoldDB" id="A0A494J5Q7"/>
<organism evidence="2">
    <name type="scientific">Elizabethkingia anophelis</name>
    <dbReference type="NCBI Taxonomy" id="1117645"/>
    <lineage>
        <taxon>Bacteria</taxon>
        <taxon>Pseudomonadati</taxon>
        <taxon>Bacteroidota</taxon>
        <taxon>Flavobacteriia</taxon>
        <taxon>Flavobacteriales</taxon>
        <taxon>Weeksellaceae</taxon>
        <taxon>Elizabethkingia</taxon>
    </lineage>
</organism>
<dbReference type="PANTHER" id="PTHR39244:SF5">
    <property type="entry name" value="NATTERIN-3-LIKE"/>
    <property type="match status" value="1"/>
</dbReference>
<dbReference type="PANTHER" id="PTHR39244">
    <property type="entry name" value="NATTERIN-4"/>
    <property type="match status" value="1"/>
</dbReference>
<evidence type="ECO:0000313" key="1">
    <source>
        <dbReference type="EMBL" id="AQX50873.1"/>
    </source>
</evidence>
<dbReference type="Proteomes" id="UP000189738">
    <property type="component" value="Chromosome"/>
</dbReference>
<dbReference type="PROSITE" id="PS51257">
    <property type="entry name" value="PROKAR_LIPOPROTEIN"/>
    <property type="match status" value="1"/>
</dbReference>
<name>A0A494J5Q7_9FLAO</name>
<reference evidence="1 3" key="1">
    <citation type="submission" date="2016-02" db="EMBL/GenBank/DDBJ databases">
        <authorList>
            <person name="Nicholson A.C."/>
            <person name="Humrighouse B.W."/>
            <person name="Loparev V."/>
            <person name="Emery B."/>
            <person name="Graziano J."/>
            <person name="McQuiston J.R."/>
        </authorList>
    </citation>
    <scope>NUCLEOTIDE SEQUENCE [LARGE SCALE GENOMIC DNA]</scope>
    <source>
        <strain evidence="1 3">E6809</strain>
    </source>
</reference>
<protein>
    <submittedName>
        <fullName evidence="2">Uncharacterized protein</fullName>
    </submittedName>
</protein>
<proteinExistence type="predicted"/>
<reference evidence="2" key="2">
    <citation type="submission" date="2016-06" db="EMBL/GenBank/DDBJ databases">
        <authorList>
            <person name="Nicholson A.C."/>
        </authorList>
    </citation>
    <scope>NUCLEOTIDE SEQUENCE [LARGE SCALE GENOMIC DNA]</scope>
    <source>
        <strain evidence="2">E6809</strain>
    </source>
</reference>
<evidence type="ECO:0000313" key="3">
    <source>
        <dbReference type="Proteomes" id="UP000189738"/>
    </source>
</evidence>
<sequence>MKKALFFFFLSALLLSCSRKDIDLMKPSKAIDNLDAQTLASVNDSIVQLDSTQFPKKKKNLARRYDYPDVYTYLYDLNGMEFYIQAKDNSSGRNTLQTNGQGRELTLQPYAQNNTAQLFYFRFLPPSTGVQYMIYSAKERTPIGIGSYRNNPGRYVLYNQRAGSTSYFGFGWEPSLNTDRNAYYLQSNDIMGTGSGGPYDIFYYVLNAQNGNILFTKKDNSYYQHFNIIPNDEFLIEDISYDILGGEVTEESLTSLSKGTVVNGGSQPLQRTLELSESVSNESSFTETNGVSTKITANASVGLKFKIVEIGTSFTIETAKERTVQYGANKTITRTITNAFNLTVPPNTISTFNFQARQHKVRVNYTARCRGIRTGKVITISGVYTGIEYSSTIMEVRESPISRSGVTRTYMIQPN</sequence>
<dbReference type="InterPro" id="IPR053237">
    <property type="entry name" value="Natterin_C"/>
</dbReference>
<dbReference type="Gene3D" id="2.170.15.10">
    <property type="entry name" value="Proaerolysin, chain A, domain 3"/>
    <property type="match status" value="1"/>
</dbReference>
<gene>
    <name evidence="1" type="ORF">AYC66_09335</name>
    <name evidence="2" type="ORF">BAY09_01470</name>
</gene>
<dbReference type="EMBL" id="CP014339">
    <property type="protein sequence ID" value="AQX50873.1"/>
    <property type="molecule type" value="Genomic_DNA"/>
</dbReference>
<dbReference type="EMBL" id="MAHS01000009">
    <property type="protein sequence ID" value="OPB49436.1"/>
    <property type="molecule type" value="Genomic_DNA"/>
</dbReference>
<dbReference type="SUPFAM" id="SSF56973">
    <property type="entry name" value="Aerolisin/ETX pore-forming domain"/>
    <property type="match status" value="1"/>
</dbReference>
<dbReference type="CDD" id="cd20240">
    <property type="entry name" value="PFM_aerolysin-like"/>
    <property type="match status" value="1"/>
</dbReference>